<dbReference type="GO" id="GO:0030136">
    <property type="term" value="C:clathrin-coated vesicle"/>
    <property type="evidence" value="ECO:0007669"/>
    <property type="project" value="UniProtKB-SubCell"/>
</dbReference>
<sequence length="713" mass="77898">MDSSRRAVESYWRSKMIDAVTADEDKVAPVYKLEEICQLLGSSHVSIVKEMAEFVFKRLDHKSPIVKQKALRLIKYSVGKSGVEFKREMQRNSAAVRQLFHYKGHPDPLKGDALNKAVRDTAHEAVAAIFASEDNKPAPKEDINRRIQGFGNTNFEMQSDDKKSFLSEVVGLGSASIRQGLSTFTSGHSIGKNDNGNYKSPNLRRSLTTNIDSPDIYDREQSKGSWGSSETSTNVGAGPWNQDLRLNTVETTNGDAGASHTGVKGREEKLLETIATSGGVRLQPTREALQVFLMEASKLDALALSHALESKLQSNMWQVRMKAVCVLESILRKKDDAHFATIASYFSENREVVVKCSESPQSSLREKANRVLSLLGGEKIVEAKTPVGKPSAIKTEADVVQMPDLIDTDYQPDDGLGDSTQNQIHLSTAHSTSVSPVVDDLFGGSFISSESPSPNRKEDDPFADVSFHKNEDKEHAPDLFSGLTVDDKQPSINHNILTNTYGPELLDVFGSNSEQLMQETTSHKSDVNDLMAGLSINVTAPEQKQSGNFGRSLSEAFPDLSNGLTNPVQNEVLNSMFSSQTVGVNPSNPTSLFPPDPIQYNIPPNFMFNQGLPSHAINYNTMAGLIAQQQLLTTMNLQHLASLNAQGNFGHGHAIGIGMEGGSSPSLPDIFHMTNNPIPNLSMAVNTSKKEETKAFDFISDHISAARGPKRVI</sequence>
<reference evidence="7 8" key="1">
    <citation type="journal article" date="2019" name="Nat. Plants">
        <title>Stout camphor tree genome fills gaps in understanding of flowering plant genome evolution.</title>
        <authorList>
            <person name="Chaw S.M."/>
            <person name="Liu Y.C."/>
            <person name="Wu Y.W."/>
            <person name="Wang H.Y."/>
            <person name="Lin C.I."/>
            <person name="Wu C.S."/>
            <person name="Ke H.M."/>
            <person name="Chang L.Y."/>
            <person name="Hsu C.Y."/>
            <person name="Yang H.T."/>
            <person name="Sudianto E."/>
            <person name="Hsu M.H."/>
            <person name="Wu K.P."/>
            <person name="Wang L.N."/>
            <person name="Leebens-Mack J.H."/>
            <person name="Tsai I.J."/>
        </authorList>
    </citation>
    <scope>NUCLEOTIDE SEQUENCE [LARGE SCALE GENOMIC DNA]</scope>
    <source>
        <strain evidence="8">cv. Chaw 1501</strain>
        <tissue evidence="7">Young leaves</tissue>
    </source>
</reference>
<evidence type="ECO:0000313" key="8">
    <source>
        <dbReference type="Proteomes" id="UP000283530"/>
    </source>
</evidence>
<dbReference type="InterPro" id="IPR035802">
    <property type="entry name" value="ENTH/VHS_tepsin"/>
</dbReference>
<dbReference type="Gene3D" id="1.25.40.90">
    <property type="match status" value="1"/>
</dbReference>
<dbReference type="AlphaFoldDB" id="A0A3S4NWZ7"/>
<dbReference type="STRING" id="337451.A0A3S4NWZ7"/>
<evidence type="ECO:0000313" key="7">
    <source>
        <dbReference type="EMBL" id="RWR82690.1"/>
    </source>
</evidence>
<dbReference type="GO" id="GO:0043130">
    <property type="term" value="F:ubiquitin binding"/>
    <property type="evidence" value="ECO:0007669"/>
    <property type="project" value="InterPro"/>
</dbReference>
<dbReference type="InterPro" id="IPR008942">
    <property type="entry name" value="ENTH_VHS"/>
</dbReference>
<evidence type="ECO:0000256" key="1">
    <source>
        <dbReference type="ARBA" id="ARBA00004132"/>
    </source>
</evidence>
<dbReference type="InterPro" id="IPR039273">
    <property type="entry name" value="TEPSIN"/>
</dbReference>
<dbReference type="InterPro" id="IPR013809">
    <property type="entry name" value="ENTH"/>
</dbReference>
<proteinExistence type="predicted"/>
<gene>
    <name evidence="7" type="ORF">CKAN_01141900</name>
</gene>
<feature type="compositionally biased region" description="Polar residues" evidence="5">
    <location>
        <begin position="183"/>
        <end position="212"/>
    </location>
</feature>
<dbReference type="CDD" id="cd03572">
    <property type="entry name" value="ENTH_like_Tepsin"/>
    <property type="match status" value="1"/>
</dbReference>
<keyword evidence="8" id="KW-1185">Reference proteome</keyword>
<keyword evidence="4" id="KW-0968">Cytoplasmic vesicle</keyword>
<dbReference type="Proteomes" id="UP000283530">
    <property type="component" value="Unassembled WGS sequence"/>
</dbReference>
<feature type="compositionally biased region" description="Polar residues" evidence="5">
    <location>
        <begin position="223"/>
        <end position="235"/>
    </location>
</feature>
<evidence type="ECO:0000256" key="5">
    <source>
        <dbReference type="SAM" id="MobiDB-lite"/>
    </source>
</evidence>
<feature type="region of interest" description="Disordered" evidence="5">
    <location>
        <begin position="183"/>
        <end position="241"/>
    </location>
</feature>
<comment type="caution">
    <text evidence="7">The sequence shown here is derived from an EMBL/GenBank/DDBJ whole genome shotgun (WGS) entry which is preliminary data.</text>
</comment>
<dbReference type="PANTHER" id="PTHR21514:SF0">
    <property type="entry name" value="AP-4 COMPLEX ACCESSORY SUBUNIT TEPSIN"/>
    <property type="match status" value="1"/>
</dbReference>
<evidence type="ECO:0000256" key="3">
    <source>
        <dbReference type="ARBA" id="ARBA00023034"/>
    </source>
</evidence>
<dbReference type="InterPro" id="IPR002014">
    <property type="entry name" value="VHS_dom"/>
</dbReference>
<keyword evidence="3" id="KW-0333">Golgi apparatus</keyword>
<dbReference type="PROSITE" id="PS50179">
    <property type="entry name" value="VHS"/>
    <property type="match status" value="1"/>
</dbReference>
<dbReference type="InterPro" id="IPR016024">
    <property type="entry name" value="ARM-type_fold"/>
</dbReference>
<dbReference type="PANTHER" id="PTHR21514">
    <property type="entry name" value="AP-4 COMPLEX ACCESSORY SUBUNIT TEPSIN"/>
    <property type="match status" value="1"/>
</dbReference>
<dbReference type="GO" id="GO:0032588">
    <property type="term" value="C:trans-Golgi network membrane"/>
    <property type="evidence" value="ECO:0007669"/>
    <property type="project" value="TreeGrafter"/>
</dbReference>
<feature type="domain" description="VHS" evidence="6">
    <location>
        <begin position="35"/>
        <end position="89"/>
    </location>
</feature>
<dbReference type="EMBL" id="QPKB01000004">
    <property type="protein sequence ID" value="RWR82690.1"/>
    <property type="molecule type" value="Genomic_DNA"/>
</dbReference>
<dbReference type="Pfam" id="PF01417">
    <property type="entry name" value="ENTH"/>
    <property type="match status" value="1"/>
</dbReference>
<accession>A0A3S4NWZ7</accession>
<organism evidence="7 8">
    <name type="scientific">Cinnamomum micranthum f. kanehirae</name>
    <dbReference type="NCBI Taxonomy" id="337451"/>
    <lineage>
        <taxon>Eukaryota</taxon>
        <taxon>Viridiplantae</taxon>
        <taxon>Streptophyta</taxon>
        <taxon>Embryophyta</taxon>
        <taxon>Tracheophyta</taxon>
        <taxon>Spermatophyta</taxon>
        <taxon>Magnoliopsida</taxon>
        <taxon>Magnoliidae</taxon>
        <taxon>Laurales</taxon>
        <taxon>Lauraceae</taxon>
        <taxon>Cinnamomum</taxon>
    </lineage>
</organism>
<dbReference type="OrthoDB" id="118154at2759"/>
<dbReference type="SMART" id="SM00288">
    <property type="entry name" value="VHS"/>
    <property type="match status" value="1"/>
</dbReference>
<protein>
    <submittedName>
        <fullName evidence="7">Epsin domain-containing protein</fullName>
    </submittedName>
</protein>
<evidence type="ECO:0000259" key="6">
    <source>
        <dbReference type="PROSITE" id="PS50179"/>
    </source>
</evidence>
<dbReference type="GO" id="GO:0035091">
    <property type="term" value="F:phosphatidylinositol binding"/>
    <property type="evidence" value="ECO:0007669"/>
    <property type="project" value="InterPro"/>
</dbReference>
<comment type="subcellular location">
    <subcellularLocation>
        <location evidence="1">Cytoplasmic vesicle</location>
        <location evidence="1">Clathrin-coated vesicle</location>
    </subcellularLocation>
    <subcellularLocation>
        <location evidence="2">Golgi apparatus</location>
        <location evidence="2">trans-Golgi network</location>
    </subcellularLocation>
</comment>
<dbReference type="SUPFAM" id="SSF48371">
    <property type="entry name" value="ARM repeat"/>
    <property type="match status" value="1"/>
</dbReference>
<evidence type="ECO:0000256" key="2">
    <source>
        <dbReference type="ARBA" id="ARBA00004601"/>
    </source>
</evidence>
<name>A0A3S4NWZ7_9MAGN</name>
<evidence type="ECO:0000256" key="4">
    <source>
        <dbReference type="ARBA" id="ARBA00023329"/>
    </source>
</evidence>